<name>A0A923SR16_9FIRM</name>
<dbReference type="GO" id="GO:0003677">
    <property type="term" value="F:DNA binding"/>
    <property type="evidence" value="ECO:0007669"/>
    <property type="project" value="UniProtKB-UniRule"/>
</dbReference>
<keyword evidence="6 10" id="KW-0548">Nucleotidyltransferase</keyword>
<gene>
    <name evidence="14" type="primary">dnaN</name>
    <name evidence="14" type="ORF">H9L42_10265</name>
</gene>
<feature type="domain" description="DNA polymerase III beta sliding clamp central" evidence="12">
    <location>
        <begin position="132"/>
        <end position="243"/>
    </location>
</feature>
<dbReference type="Gene3D" id="3.10.150.10">
    <property type="entry name" value="DNA Polymerase III, subunit A, domain 2"/>
    <property type="match status" value="1"/>
</dbReference>
<accession>A0A923SR16</accession>
<dbReference type="GO" id="GO:0009360">
    <property type="term" value="C:DNA polymerase III complex"/>
    <property type="evidence" value="ECO:0007669"/>
    <property type="project" value="InterPro"/>
</dbReference>
<dbReference type="InterPro" id="IPR001001">
    <property type="entry name" value="DNA_polIII_beta"/>
</dbReference>
<keyword evidence="5 10" id="KW-0808">Transferase</keyword>
<dbReference type="InterPro" id="IPR046938">
    <property type="entry name" value="DNA_clamp_sf"/>
</dbReference>
<comment type="caution">
    <text evidence="14">The sequence shown here is derived from an EMBL/GenBank/DDBJ whole genome shotgun (WGS) entry which is preliminary data.</text>
</comment>
<dbReference type="NCBIfam" id="TIGR00663">
    <property type="entry name" value="dnan"/>
    <property type="match status" value="1"/>
</dbReference>
<evidence type="ECO:0000256" key="5">
    <source>
        <dbReference type="ARBA" id="ARBA00022679"/>
    </source>
</evidence>
<dbReference type="AlphaFoldDB" id="A0A923SR16"/>
<keyword evidence="9" id="KW-0238">DNA-binding</keyword>
<dbReference type="PIRSF" id="PIRSF000804">
    <property type="entry name" value="DNA_pol_III_b"/>
    <property type="match status" value="1"/>
</dbReference>
<evidence type="ECO:0000256" key="4">
    <source>
        <dbReference type="ARBA" id="ARBA00022490"/>
    </source>
</evidence>
<dbReference type="Pfam" id="PF02767">
    <property type="entry name" value="DNA_pol3_beta_2"/>
    <property type="match status" value="1"/>
</dbReference>
<dbReference type="CDD" id="cd00140">
    <property type="entry name" value="beta_clamp"/>
    <property type="match status" value="1"/>
</dbReference>
<evidence type="ECO:0000259" key="12">
    <source>
        <dbReference type="Pfam" id="PF02767"/>
    </source>
</evidence>
<dbReference type="RefSeq" id="WP_187303313.1">
    <property type="nucleotide sequence ID" value="NZ_JACRYT010000010.1"/>
</dbReference>
<evidence type="ECO:0000256" key="2">
    <source>
        <dbReference type="ARBA" id="ARBA00010752"/>
    </source>
</evidence>
<keyword evidence="15" id="KW-1185">Reference proteome</keyword>
<dbReference type="InterPro" id="IPR022634">
    <property type="entry name" value="DNA_polIII_beta_N"/>
</dbReference>
<evidence type="ECO:0000313" key="14">
    <source>
        <dbReference type="EMBL" id="MBC6680217.1"/>
    </source>
</evidence>
<evidence type="ECO:0000259" key="13">
    <source>
        <dbReference type="Pfam" id="PF02768"/>
    </source>
</evidence>
<organism evidence="14 15">
    <name type="scientific">Zhenpiania hominis</name>
    <dbReference type="NCBI Taxonomy" id="2763644"/>
    <lineage>
        <taxon>Bacteria</taxon>
        <taxon>Bacillati</taxon>
        <taxon>Bacillota</taxon>
        <taxon>Clostridia</taxon>
        <taxon>Peptostreptococcales</taxon>
        <taxon>Anaerovoracaceae</taxon>
        <taxon>Zhenpiania</taxon>
    </lineage>
</organism>
<keyword evidence="8 10" id="KW-0239">DNA-directed DNA polymerase</keyword>
<feature type="domain" description="DNA polymerase III beta sliding clamp C-terminal" evidence="13">
    <location>
        <begin position="248"/>
        <end position="367"/>
    </location>
</feature>
<feature type="domain" description="DNA polymerase III beta sliding clamp N-terminal" evidence="11">
    <location>
        <begin position="1"/>
        <end position="119"/>
    </location>
</feature>
<protein>
    <recommendedName>
        <fullName evidence="3 10">Beta sliding clamp</fullName>
    </recommendedName>
</protein>
<evidence type="ECO:0000259" key="11">
    <source>
        <dbReference type="Pfam" id="PF00712"/>
    </source>
</evidence>
<evidence type="ECO:0000256" key="3">
    <source>
        <dbReference type="ARBA" id="ARBA00021035"/>
    </source>
</evidence>
<evidence type="ECO:0000256" key="8">
    <source>
        <dbReference type="ARBA" id="ARBA00022932"/>
    </source>
</evidence>
<dbReference type="InterPro" id="IPR022637">
    <property type="entry name" value="DNA_polIII_beta_cen"/>
</dbReference>
<dbReference type="GO" id="GO:0005737">
    <property type="term" value="C:cytoplasm"/>
    <property type="evidence" value="ECO:0007669"/>
    <property type="project" value="UniProtKB-SubCell"/>
</dbReference>
<reference evidence="14" key="1">
    <citation type="submission" date="2020-08" db="EMBL/GenBank/DDBJ databases">
        <title>Genome public.</title>
        <authorList>
            <person name="Liu C."/>
            <person name="Sun Q."/>
        </authorList>
    </citation>
    <scope>NUCLEOTIDE SEQUENCE</scope>
    <source>
        <strain evidence="14">BX12</strain>
    </source>
</reference>
<comment type="function">
    <text evidence="10">Confers DNA tethering and processivity to DNA polymerases and other proteins. Acts as a clamp, forming a ring around DNA (a reaction catalyzed by the clamp-loading complex) which diffuses in an ATP-independent manner freely and bidirectionally along dsDNA. Initially characterized for its ability to contact the catalytic subunit of DNA polymerase III (Pol III), a complex, multichain enzyme responsible for most of the replicative synthesis in bacteria; Pol III exhibits 3'-5' exonuclease proofreading activity. The beta chain is required for initiation of replication as well as for processivity of DNA replication.</text>
</comment>
<proteinExistence type="inferred from homology"/>
<keyword evidence="4 10" id="KW-0963">Cytoplasm</keyword>
<evidence type="ECO:0000256" key="1">
    <source>
        <dbReference type="ARBA" id="ARBA00004496"/>
    </source>
</evidence>
<evidence type="ECO:0000313" key="15">
    <source>
        <dbReference type="Proteomes" id="UP000602647"/>
    </source>
</evidence>
<dbReference type="PANTHER" id="PTHR30478:SF0">
    <property type="entry name" value="BETA SLIDING CLAMP"/>
    <property type="match status" value="1"/>
</dbReference>
<evidence type="ECO:0000256" key="10">
    <source>
        <dbReference type="PIRNR" id="PIRNR000804"/>
    </source>
</evidence>
<dbReference type="Pfam" id="PF00712">
    <property type="entry name" value="DNA_pol3_beta"/>
    <property type="match status" value="1"/>
</dbReference>
<dbReference type="EMBL" id="JACRYT010000010">
    <property type="protein sequence ID" value="MBC6680217.1"/>
    <property type="molecule type" value="Genomic_DNA"/>
</dbReference>
<dbReference type="SMART" id="SM00480">
    <property type="entry name" value="POL3Bc"/>
    <property type="match status" value="1"/>
</dbReference>
<evidence type="ECO:0000256" key="6">
    <source>
        <dbReference type="ARBA" id="ARBA00022695"/>
    </source>
</evidence>
<comment type="subcellular location">
    <subcellularLocation>
        <location evidence="1 10">Cytoplasm</location>
    </subcellularLocation>
</comment>
<dbReference type="PANTHER" id="PTHR30478">
    <property type="entry name" value="DNA POLYMERASE III SUBUNIT BETA"/>
    <property type="match status" value="1"/>
</dbReference>
<dbReference type="Pfam" id="PF02768">
    <property type="entry name" value="DNA_pol3_beta_3"/>
    <property type="match status" value="1"/>
</dbReference>
<keyword evidence="7 10" id="KW-0235">DNA replication</keyword>
<evidence type="ECO:0000256" key="7">
    <source>
        <dbReference type="ARBA" id="ARBA00022705"/>
    </source>
</evidence>
<dbReference type="SUPFAM" id="SSF55979">
    <property type="entry name" value="DNA clamp"/>
    <property type="match status" value="3"/>
</dbReference>
<dbReference type="Gene3D" id="3.70.10.10">
    <property type="match status" value="1"/>
</dbReference>
<dbReference type="GO" id="GO:0006271">
    <property type="term" value="P:DNA strand elongation involved in DNA replication"/>
    <property type="evidence" value="ECO:0007669"/>
    <property type="project" value="TreeGrafter"/>
</dbReference>
<evidence type="ECO:0000256" key="9">
    <source>
        <dbReference type="ARBA" id="ARBA00023125"/>
    </source>
</evidence>
<dbReference type="GO" id="GO:0008408">
    <property type="term" value="F:3'-5' exonuclease activity"/>
    <property type="evidence" value="ECO:0007669"/>
    <property type="project" value="InterPro"/>
</dbReference>
<dbReference type="GO" id="GO:0003887">
    <property type="term" value="F:DNA-directed DNA polymerase activity"/>
    <property type="evidence" value="ECO:0007669"/>
    <property type="project" value="UniProtKB-UniRule"/>
</dbReference>
<comment type="subunit">
    <text evidence="10">Forms a ring-shaped head-to-tail homodimer around DNA.</text>
</comment>
<comment type="similarity">
    <text evidence="2 10">Belongs to the beta sliding clamp family.</text>
</comment>
<dbReference type="InterPro" id="IPR022635">
    <property type="entry name" value="DNA_polIII_beta_C"/>
</dbReference>
<dbReference type="Proteomes" id="UP000602647">
    <property type="component" value="Unassembled WGS sequence"/>
</dbReference>
<sequence>MKFTCSQQTLTKALNTVSKAVTSRTTLPILKGILMKASSDGTLTLSASDLDLSIEKKMDVNVEEEGEIVVLSKLFSDIIRKLPNEDILIEEKENNTALIKTSYSEFTIVGLEADEFPNINDIEDDFATISFDTEIFKNMIRKTSFAASIDESKGIIVGVLMEIEPDGVNMVALDGFRMAVAREEMKNTENRKIVVSAKILNEVNKIISEAEDESDTKIMFSGKKAVIFAENTKIIIRLLEGEFIKYKDIIPTVNQTKVIIDRPALLESIERASLLAKEGKNNLIKLIIKNNLLTITSRSEEGNVIEELIMEKTGEDLEIGFNSKYVMDVLKAVDDEKLLMEFNTSTTPCLVKPIEGDQFEYLILPVRISSNY</sequence>